<evidence type="ECO:0000256" key="2">
    <source>
        <dbReference type="ARBA" id="ARBA00023125"/>
    </source>
</evidence>
<dbReference type="SUPFAM" id="SSF46894">
    <property type="entry name" value="C-terminal effector domain of the bipartite response regulators"/>
    <property type="match status" value="1"/>
</dbReference>
<sequence>MEQSQQTILLVTDINPQSKIFIEYMQTQLDQKIIAVNDHEEIPAEAKHAMLIVLDLNHLVQESLQRWQKVADADKNICIAAFNVRDEDHAIELLSTLNLQGIFYRKDSIELICKGLNALQNGCMWMSRSLMSRMLSILRQQQMNSYRPACGLTQRELEIIGLLGTGSTNAEIAERLFVSEHTVKSHLYNIFRKIKVHNRLQAMNWARKNLFSVPPSPKRPREVNH</sequence>
<proteinExistence type="predicted"/>
<dbReference type="Gene3D" id="3.40.50.2300">
    <property type="match status" value="1"/>
</dbReference>
<dbReference type="PROSITE" id="PS00622">
    <property type="entry name" value="HTH_LUXR_1"/>
    <property type="match status" value="1"/>
</dbReference>
<dbReference type="Proteomes" id="UP000814385">
    <property type="component" value="Unassembled WGS sequence"/>
</dbReference>
<dbReference type="SMART" id="SM00421">
    <property type="entry name" value="HTH_LUXR"/>
    <property type="match status" value="1"/>
</dbReference>
<dbReference type="InterPro" id="IPR036388">
    <property type="entry name" value="WH-like_DNA-bd_sf"/>
</dbReference>
<evidence type="ECO:0000256" key="1">
    <source>
        <dbReference type="ARBA" id="ARBA00023015"/>
    </source>
</evidence>
<dbReference type="Gene3D" id="1.10.10.10">
    <property type="entry name" value="Winged helix-like DNA-binding domain superfamily/Winged helix DNA-binding domain"/>
    <property type="match status" value="1"/>
</dbReference>
<organism evidence="5 6">
    <name type="scientific">Billgrantia campisalis</name>
    <dbReference type="NCBI Taxonomy" id="74661"/>
    <lineage>
        <taxon>Bacteria</taxon>
        <taxon>Pseudomonadati</taxon>
        <taxon>Pseudomonadota</taxon>
        <taxon>Gammaproteobacteria</taxon>
        <taxon>Oceanospirillales</taxon>
        <taxon>Halomonadaceae</taxon>
        <taxon>Billgrantia</taxon>
    </lineage>
</organism>
<evidence type="ECO:0000313" key="5">
    <source>
        <dbReference type="EMBL" id="MCG6656691.1"/>
    </source>
</evidence>
<dbReference type="InterPro" id="IPR049151">
    <property type="entry name" value="CsgD-like_REC"/>
</dbReference>
<dbReference type="CDD" id="cd06170">
    <property type="entry name" value="LuxR_C_like"/>
    <property type="match status" value="1"/>
</dbReference>
<name>A0ABS9P4H7_9GAMM</name>
<protein>
    <submittedName>
        <fullName evidence="5">Response regulator transcription factor</fullName>
    </submittedName>
</protein>
<keyword evidence="1" id="KW-0805">Transcription regulation</keyword>
<keyword evidence="6" id="KW-1185">Reference proteome</keyword>
<dbReference type="EMBL" id="JABFUC010000002">
    <property type="protein sequence ID" value="MCG6656691.1"/>
    <property type="molecule type" value="Genomic_DNA"/>
</dbReference>
<evidence type="ECO:0000259" key="4">
    <source>
        <dbReference type="PROSITE" id="PS50043"/>
    </source>
</evidence>
<dbReference type="RefSeq" id="WP_238975730.1">
    <property type="nucleotide sequence ID" value="NZ_JABFUC010000002.1"/>
</dbReference>
<dbReference type="PRINTS" id="PR00038">
    <property type="entry name" value="HTHLUXR"/>
</dbReference>
<evidence type="ECO:0000256" key="3">
    <source>
        <dbReference type="ARBA" id="ARBA00023163"/>
    </source>
</evidence>
<feature type="domain" description="HTH luxR-type" evidence="4">
    <location>
        <begin position="145"/>
        <end position="210"/>
    </location>
</feature>
<evidence type="ECO:0000313" key="6">
    <source>
        <dbReference type="Proteomes" id="UP000814385"/>
    </source>
</evidence>
<dbReference type="Pfam" id="PF00196">
    <property type="entry name" value="GerE"/>
    <property type="match status" value="1"/>
</dbReference>
<gene>
    <name evidence="5" type="ORF">HOP52_02730</name>
</gene>
<dbReference type="PANTHER" id="PTHR44688:SF16">
    <property type="entry name" value="DNA-BINDING TRANSCRIPTIONAL ACTIVATOR DEVR_DOSR"/>
    <property type="match status" value="1"/>
</dbReference>
<keyword evidence="2" id="KW-0238">DNA-binding</keyword>
<dbReference type="InterPro" id="IPR000792">
    <property type="entry name" value="Tscrpt_reg_LuxR_C"/>
</dbReference>
<dbReference type="InterPro" id="IPR016032">
    <property type="entry name" value="Sig_transdc_resp-reg_C-effctor"/>
</dbReference>
<keyword evidence="3" id="KW-0804">Transcription</keyword>
<dbReference type="Pfam" id="PF21155">
    <property type="entry name" value="VpsT-like_REC"/>
    <property type="match status" value="1"/>
</dbReference>
<reference evidence="5 6" key="1">
    <citation type="submission" date="2020-05" db="EMBL/GenBank/DDBJ databases">
        <title>Comparative genomic analysis of denitrifying bacteria from Halomonas genus.</title>
        <authorList>
            <person name="Wang L."/>
            <person name="Shao Z."/>
        </authorList>
    </citation>
    <scope>NUCLEOTIDE SEQUENCE [LARGE SCALE GENOMIC DNA]</scope>
    <source>
        <strain evidence="5 6">A4</strain>
    </source>
</reference>
<dbReference type="PROSITE" id="PS50043">
    <property type="entry name" value="HTH_LUXR_2"/>
    <property type="match status" value="1"/>
</dbReference>
<dbReference type="PANTHER" id="PTHR44688">
    <property type="entry name" value="DNA-BINDING TRANSCRIPTIONAL ACTIVATOR DEVR_DOSR"/>
    <property type="match status" value="1"/>
</dbReference>
<accession>A0ABS9P4H7</accession>
<comment type="caution">
    <text evidence="5">The sequence shown here is derived from an EMBL/GenBank/DDBJ whole genome shotgun (WGS) entry which is preliminary data.</text>
</comment>